<feature type="region of interest" description="Disordered" evidence="1">
    <location>
        <begin position="795"/>
        <end position="819"/>
    </location>
</feature>
<feature type="compositionally biased region" description="Low complexity" evidence="1">
    <location>
        <begin position="803"/>
        <end position="816"/>
    </location>
</feature>
<feature type="compositionally biased region" description="Polar residues" evidence="1">
    <location>
        <begin position="421"/>
        <end position="438"/>
    </location>
</feature>
<feature type="region of interest" description="Disordered" evidence="1">
    <location>
        <begin position="655"/>
        <end position="732"/>
    </location>
</feature>
<evidence type="ECO:0000256" key="1">
    <source>
        <dbReference type="SAM" id="MobiDB-lite"/>
    </source>
</evidence>
<feature type="compositionally biased region" description="Polar residues" evidence="1">
    <location>
        <begin position="487"/>
        <end position="504"/>
    </location>
</feature>
<feature type="compositionally biased region" description="Polar residues" evidence="1">
    <location>
        <begin position="386"/>
        <end position="405"/>
    </location>
</feature>
<feature type="region of interest" description="Disordered" evidence="1">
    <location>
        <begin position="836"/>
        <end position="859"/>
    </location>
</feature>
<feature type="compositionally biased region" description="Polar residues" evidence="1">
    <location>
        <begin position="317"/>
        <end position="333"/>
    </location>
</feature>
<feature type="compositionally biased region" description="Polar residues" evidence="1">
    <location>
        <begin position="452"/>
        <end position="462"/>
    </location>
</feature>
<feature type="compositionally biased region" description="Polar residues" evidence="1">
    <location>
        <begin position="663"/>
        <end position="679"/>
    </location>
</feature>
<sequence length="859" mass="92058">MNTPSNDDSMSAKENQPNNAATKPKVKKKVRQPRQTTTTRTTKRNWDARSSQDNDSDVELLEWEGSVPVTREDMPPITAKYRVPMQRSPQFYPAYPEEVHLAALANPNIQAAPFSSELSPQPNFVRRPLCHCYNPQLQQHVHSVTFPQFHSRRQPISAYPSYRQPLKIARPISQLHQVNHHNCIGSYCENTNSFSRDGVNFVNQVNENCNCQQAINIMQMERPYAAASSSKPTPSPNAIYTLPPYSRVASGPKLQAGPRKWQTLGSIPHSNMLCAVPSSSAVAPGPRLQTATTIRRMQSPNTRSKPISVIKPMLRVTPQTTTGARPDPNSISPNMPPASQVANEPRLQTEASSQSSPDSTPPSNMVYGTSPSAAGPGPRMQHVARAQSSPNSTPPSNMVYGTSPSGARPGPRIQHVARAHSSPNSTPPSNMVYGTSPSAAGPGPRMQHVARAQSSPNSTPPSNMDYGTPPSGAGPGPRMQHVARARSSPNSTPPSNMVYGTSPSGARPGPRMQHVARAHSNPNSTPSSNMDYGTPPSGAGPGPRMQHVARARSSPNSTPPSNMVYGTSPSAAGPGPRMQHVARAQSSPNSTPPSNMDYGTPPSGAGPGPRMQHQVAEVQSSPNLVPKLQAVAETPSSPKFTITPKMLSILSLSPKSRAECGSGLQSATRKQSSPKSTITPKMMSILSLSPNSRAECGSGLQHTSSANLVPEVQSSSNQESASDVFASPTSKELQESEASSILSILRSNEQPPEFANATRNLELWKSKYYLHFKNRANRPQNGALGLTSSGEECDGHSSNCLLTPSSASPTSTSSSPRQRLHLTHTPDALSSIPLTQDARHCSTPTASKKINRISDRMSI</sequence>
<feature type="compositionally biased region" description="Polar residues" evidence="1">
    <location>
        <begin position="700"/>
        <end position="732"/>
    </location>
</feature>
<feature type="compositionally biased region" description="Polar residues" evidence="1">
    <location>
        <begin position="553"/>
        <end position="570"/>
    </location>
</feature>
<feature type="compositionally biased region" description="Polar residues" evidence="1">
    <location>
        <begin position="520"/>
        <end position="531"/>
    </location>
</feature>
<evidence type="ECO:0000313" key="3">
    <source>
        <dbReference type="WBParaSite" id="SMUV_0000426101-mRNA-1"/>
    </source>
</evidence>
<feature type="compositionally biased region" description="Polar residues" evidence="1">
    <location>
        <begin position="289"/>
        <end position="305"/>
    </location>
</feature>
<feature type="compositionally biased region" description="Low complexity" evidence="1">
    <location>
        <begin position="352"/>
        <end position="363"/>
    </location>
</feature>
<feature type="region of interest" description="Disordered" evidence="1">
    <location>
        <begin position="1"/>
        <end position="59"/>
    </location>
</feature>
<feature type="region of interest" description="Disordered" evidence="1">
    <location>
        <begin position="278"/>
        <end position="613"/>
    </location>
</feature>
<organism evidence="2 3">
    <name type="scientific">Syphacia muris</name>
    <dbReference type="NCBI Taxonomy" id="451379"/>
    <lineage>
        <taxon>Eukaryota</taxon>
        <taxon>Metazoa</taxon>
        <taxon>Ecdysozoa</taxon>
        <taxon>Nematoda</taxon>
        <taxon>Chromadorea</taxon>
        <taxon>Rhabditida</taxon>
        <taxon>Spirurina</taxon>
        <taxon>Oxyuridomorpha</taxon>
        <taxon>Oxyuroidea</taxon>
        <taxon>Oxyuridae</taxon>
        <taxon>Syphacia</taxon>
    </lineage>
</organism>
<name>A0A0N5AIL1_9BILA</name>
<protein>
    <submittedName>
        <fullName evidence="3">SP-RING-type domain-containing protein</fullName>
    </submittedName>
</protein>
<proteinExistence type="predicted"/>
<keyword evidence="2" id="KW-1185">Reference proteome</keyword>
<accession>A0A0N5AIL1</accession>
<dbReference type="AlphaFoldDB" id="A0A0N5AIL1"/>
<feature type="compositionally biased region" description="Polar residues" evidence="1">
    <location>
        <begin position="1"/>
        <end position="17"/>
    </location>
</feature>
<reference evidence="3" key="1">
    <citation type="submission" date="2016-04" db="UniProtKB">
        <authorList>
            <consortium name="WormBaseParasite"/>
        </authorList>
    </citation>
    <scope>IDENTIFICATION</scope>
</reference>
<evidence type="ECO:0000313" key="2">
    <source>
        <dbReference type="Proteomes" id="UP000046393"/>
    </source>
</evidence>
<dbReference type="Proteomes" id="UP000046393">
    <property type="component" value="Unplaced"/>
</dbReference>
<dbReference type="WBParaSite" id="SMUV_0000426101-mRNA-1">
    <property type="protein sequence ID" value="SMUV_0000426101-mRNA-1"/>
    <property type="gene ID" value="SMUV_0000426101"/>
</dbReference>
<feature type="compositionally biased region" description="Polar residues" evidence="1">
    <location>
        <begin position="584"/>
        <end position="594"/>
    </location>
</feature>